<evidence type="ECO:0000313" key="1">
    <source>
        <dbReference type="EMBL" id="RGV41855.1"/>
    </source>
</evidence>
<proteinExistence type="predicted"/>
<dbReference type="Pfam" id="PF12987">
    <property type="entry name" value="DUF3871"/>
    <property type="match status" value="1"/>
</dbReference>
<reference evidence="1 2" key="1">
    <citation type="submission" date="2018-08" db="EMBL/GenBank/DDBJ databases">
        <title>A genome reference for cultivated species of the human gut microbiota.</title>
        <authorList>
            <person name="Zou Y."/>
            <person name="Xue W."/>
            <person name="Luo G."/>
        </authorList>
    </citation>
    <scope>NUCLEOTIDE SEQUENCE [LARGE SCALE GENOMIC DNA]</scope>
    <source>
        <strain evidence="1 2">AF14-42</strain>
    </source>
</reference>
<protein>
    <submittedName>
        <fullName evidence="1">DUF3871 family protein</fullName>
    </submittedName>
</protein>
<dbReference type="EMBL" id="QRZC01000012">
    <property type="protein sequence ID" value="RGV41855.1"/>
    <property type="molecule type" value="Genomic_DNA"/>
</dbReference>
<dbReference type="AlphaFoldDB" id="A0A412XF22"/>
<dbReference type="RefSeq" id="WP_117866618.1">
    <property type="nucleotide sequence ID" value="NZ_QRZC01000012.1"/>
</dbReference>
<name>A0A412XF22_BACUN</name>
<organism evidence="1 2">
    <name type="scientific">Bacteroides uniformis</name>
    <dbReference type="NCBI Taxonomy" id="820"/>
    <lineage>
        <taxon>Bacteria</taxon>
        <taxon>Pseudomonadati</taxon>
        <taxon>Bacteroidota</taxon>
        <taxon>Bacteroidia</taxon>
        <taxon>Bacteroidales</taxon>
        <taxon>Bacteroidaceae</taxon>
        <taxon>Bacteroides</taxon>
    </lineage>
</organism>
<comment type="caution">
    <text evidence="1">The sequence shown here is derived from an EMBL/GenBank/DDBJ whole genome shotgun (WGS) entry which is preliminary data.</text>
</comment>
<evidence type="ECO:0000313" key="2">
    <source>
        <dbReference type="Proteomes" id="UP000285343"/>
    </source>
</evidence>
<sequence>METVNLIMPSTNMVALDNNWKNEAEEAILISEKQEEQQPKRSPFIEANTNEVTLEHLKNDCIIPTFSKDNEVCISHQCFIESIYEAVRDFYKGEKIEDPVIRVSHIVKGRIPEAINKKVDQLLESDKTMYYERMIFNIEVPSVFQDVNGNRLNLSISGCKSYGRDNLSGKKTMQKFSLAVGFLNLVCTNQCIFTDGYKDEVKASSDADLYLAALDLFNQYNIAKHIHLMQSLNDTMLSEHQFCQILGRMRLYNYLSQNQQKRLPQLLITDSQINNVAKSYIHDKNFAGSNGEISMWKFYNLITGANKNSYIDSFLNRSVNATTVSKGLTEALKHEDESYSWFIK</sequence>
<dbReference type="Proteomes" id="UP000285343">
    <property type="component" value="Unassembled WGS sequence"/>
</dbReference>
<dbReference type="InterPro" id="IPR024353">
    <property type="entry name" value="DUF3871"/>
</dbReference>
<gene>
    <name evidence="1" type="ORF">DWW14_10720</name>
</gene>
<accession>A0A412XF22</accession>